<evidence type="ECO:0000256" key="4">
    <source>
        <dbReference type="ARBA" id="ARBA00022490"/>
    </source>
</evidence>
<evidence type="ECO:0000256" key="11">
    <source>
        <dbReference type="PROSITE-ProRule" id="PRU00103"/>
    </source>
</evidence>
<comment type="pathway">
    <text evidence="2">Protein biosynthesis; polypeptide chain elongation.</text>
</comment>
<keyword evidence="8" id="KW-0067">ATP-binding</keyword>
<dbReference type="Gene3D" id="3.40.50.300">
    <property type="entry name" value="P-loop containing nucleotide triphosphate hydrolases"/>
    <property type="match status" value="2"/>
</dbReference>
<feature type="compositionally biased region" description="Acidic residues" evidence="12">
    <location>
        <begin position="1082"/>
        <end position="1092"/>
    </location>
</feature>
<accession>A0AAE0H2J2</accession>
<organism evidence="14 15">
    <name type="scientific">Cymbomonas tetramitiformis</name>
    <dbReference type="NCBI Taxonomy" id="36881"/>
    <lineage>
        <taxon>Eukaryota</taxon>
        <taxon>Viridiplantae</taxon>
        <taxon>Chlorophyta</taxon>
        <taxon>Pyramimonadophyceae</taxon>
        <taxon>Pyramimonadales</taxon>
        <taxon>Pyramimonadaceae</taxon>
        <taxon>Cymbomonas</taxon>
    </lineage>
</organism>
<dbReference type="SUPFAM" id="SSF52540">
    <property type="entry name" value="P-loop containing nucleoside triphosphate hydrolases"/>
    <property type="match status" value="2"/>
</dbReference>
<dbReference type="InterPro" id="IPR016024">
    <property type="entry name" value="ARM-type_fold"/>
</dbReference>
<dbReference type="Proteomes" id="UP001190700">
    <property type="component" value="Unassembled WGS sequence"/>
</dbReference>
<dbReference type="Pfam" id="PF24984">
    <property type="entry name" value="HEAT_EF3_GNC1"/>
    <property type="match status" value="1"/>
</dbReference>
<evidence type="ECO:0000256" key="1">
    <source>
        <dbReference type="ARBA" id="ARBA00004496"/>
    </source>
</evidence>
<sequence>MSLVYYLYVGRDYVTHRDRYTRDEVDTRIVINKPNRSPASFSSDITKQIMATEVLGSVLAAAPDARRGAVANLSSIANQQGVQIFKDPSMLNALTAAMEDGNKKKAVQRENACIAFTTLATELGPLAEPYLVPMLSIILKLSGDKERDVRAAADASWKALVLSLPPQAVRTVCPMVLQGMDSSAKAPTMLASCALITELAQRSPVQTASCVAEIVPVLSALMNDIKDEVKVAARAAFSEIVETINNRDIEPTVPAIIDSVADISLVPETVHKLAATTFVQTVDGSALGFITPLLIRALKEKAGAVKRQCAVIVANMSKLVENPHEAAPFLPELLPAMERATNEVSDPEARGVCEKAFAQLKRIEAACNAGAHKKADPKACAEMLASSLGAPSDAVLQRAIEYVAGLACSMGESQEFEPKVWQKDLSPYLVAFRPQAKVASSIDALLAKVQADTELEVVEEEEEDAEELCNCKFTLAYGSKILLHNTEMKLMRGYKYGLLGGNDCGKTTLMRSIVNGQVEGFPDGADVRTVFVEADILGDLSDLCCLDYVFADDRIKAAKISRDEVSKVMLSVGFTQKMLGDAVTTLSGGWRMKLALARAMLQKADILLMDEPTNHLDVVNVKWVVDYLKSLTNVTCIMVSHHSGLLDEVCSHILQIKDLKLGCEKGNLSSFVEKHPEVKSFFEFKATKLKFSFPQPGFIEGVKSKGRALMKMTKCTYTYPGNTEPTITGITVQVSLSSRVACVGRNGAGKSTLIKMLTGETVPDENRGVVWKHPNIRVAYVAQHAFHHIEQHLDKTPNQYIQWRYQHGEDKEEIRKEAMTLTEEEEALVAKPVKLDGGVDKKGNPISIHRVIEKLTGARKEDKKAKEYMYEVSFKESSPDFNQFIGAEKLAKMGFTKHMKQTDLRVAMLEGQFKRPLTVANVEKHLEDVGLDKEYGTHHRISALSGGQKVKVVIGAAMWNTPHIVILDEPTNYLDRESLGALAGAIEEFQGGVVMITHNNDFCSQLCPETWVVENGTVTTQGDPEWMKHIMNEKQEVQQIDEMVDGFGNTVKVKAPKKQLSRQEKKKRAKIRAAKIKRGEAVSDEDDEDWDE</sequence>
<evidence type="ECO:0000313" key="15">
    <source>
        <dbReference type="Proteomes" id="UP001190700"/>
    </source>
</evidence>
<dbReference type="Gene3D" id="1.25.10.10">
    <property type="entry name" value="Leucine-rich Repeat Variant"/>
    <property type="match status" value="1"/>
</dbReference>
<dbReference type="PANTHER" id="PTHR19211">
    <property type="entry name" value="ATP-BINDING TRANSPORT PROTEIN-RELATED"/>
    <property type="match status" value="1"/>
</dbReference>
<dbReference type="InterPro" id="IPR017871">
    <property type="entry name" value="ABC_transporter-like_CS"/>
</dbReference>
<evidence type="ECO:0000256" key="8">
    <source>
        <dbReference type="ARBA" id="ARBA00022840"/>
    </source>
</evidence>
<evidence type="ECO:0000256" key="2">
    <source>
        <dbReference type="ARBA" id="ARBA00004815"/>
    </source>
</evidence>
<evidence type="ECO:0000256" key="3">
    <source>
        <dbReference type="ARBA" id="ARBA00011054"/>
    </source>
</evidence>
<feature type="domain" description="ABC transporter" evidence="13">
    <location>
        <begin position="710"/>
        <end position="1040"/>
    </location>
</feature>
<keyword evidence="4" id="KW-0963">Cytoplasm</keyword>
<dbReference type="GO" id="GO:0003746">
    <property type="term" value="F:translation elongation factor activity"/>
    <property type="evidence" value="ECO:0007669"/>
    <property type="project" value="UniProtKB-KW"/>
</dbReference>
<feature type="region of interest" description="Disordered" evidence="12">
    <location>
        <begin position="1055"/>
        <end position="1092"/>
    </location>
</feature>
<dbReference type="Gene3D" id="2.40.50.990">
    <property type="match status" value="1"/>
</dbReference>
<feature type="domain" description="ABC transporter" evidence="13">
    <location>
        <begin position="466"/>
        <end position="683"/>
    </location>
</feature>
<keyword evidence="6" id="KW-0547">Nucleotide-binding</keyword>
<comment type="subcellular location">
    <subcellularLocation>
        <location evidence="1">Cytoplasm</location>
    </subcellularLocation>
</comment>
<evidence type="ECO:0000313" key="14">
    <source>
        <dbReference type="EMBL" id="KAK3287811.1"/>
    </source>
</evidence>
<dbReference type="Pfam" id="PF24987">
    <property type="entry name" value="HEAT_EF3_N"/>
    <property type="match status" value="1"/>
</dbReference>
<keyword evidence="7" id="KW-0251">Elongation factor</keyword>
<dbReference type="EMBL" id="LGRX02000712">
    <property type="protein sequence ID" value="KAK3287811.1"/>
    <property type="molecule type" value="Genomic_DNA"/>
</dbReference>
<dbReference type="PROSITE" id="PS00211">
    <property type="entry name" value="ABC_TRANSPORTER_1"/>
    <property type="match status" value="2"/>
</dbReference>
<dbReference type="Gene3D" id="1.20.1390.20">
    <property type="match status" value="1"/>
</dbReference>
<dbReference type="CDD" id="cd03221">
    <property type="entry name" value="ABCF_EF-3"/>
    <property type="match status" value="1"/>
</dbReference>
<dbReference type="InterPro" id="IPR021133">
    <property type="entry name" value="HEAT_type_2"/>
</dbReference>
<dbReference type="PROSITE" id="PS50077">
    <property type="entry name" value="HEAT_REPEAT"/>
    <property type="match status" value="1"/>
</dbReference>
<feature type="compositionally biased region" description="Basic residues" evidence="12">
    <location>
        <begin position="1055"/>
        <end position="1076"/>
    </location>
</feature>
<dbReference type="InterPro" id="IPR047036">
    <property type="entry name" value="EF3_4HB_sf"/>
</dbReference>
<dbReference type="SMART" id="SM00382">
    <property type="entry name" value="AAA"/>
    <property type="match status" value="2"/>
</dbReference>
<dbReference type="PROSITE" id="PS50893">
    <property type="entry name" value="ABC_TRANSPORTER_2"/>
    <property type="match status" value="2"/>
</dbReference>
<comment type="catalytic activity">
    <reaction evidence="10">
        <text>ATP + H2O = ADP + phosphate + H(+)</text>
        <dbReference type="Rhea" id="RHEA:13065"/>
        <dbReference type="ChEBI" id="CHEBI:15377"/>
        <dbReference type="ChEBI" id="CHEBI:15378"/>
        <dbReference type="ChEBI" id="CHEBI:30616"/>
        <dbReference type="ChEBI" id="CHEBI:43474"/>
        <dbReference type="ChEBI" id="CHEBI:456216"/>
    </reaction>
</comment>
<comment type="caution">
    <text evidence="14">The sequence shown here is derived from an EMBL/GenBank/DDBJ whole genome shotgun (WGS) entry which is preliminary data.</text>
</comment>
<dbReference type="InterPro" id="IPR027417">
    <property type="entry name" value="P-loop_NTPase"/>
</dbReference>
<evidence type="ECO:0000256" key="5">
    <source>
        <dbReference type="ARBA" id="ARBA00022737"/>
    </source>
</evidence>
<feature type="repeat" description="HEAT" evidence="11">
    <location>
        <begin position="214"/>
        <end position="252"/>
    </location>
</feature>
<dbReference type="Pfam" id="PF00005">
    <property type="entry name" value="ABC_tran"/>
    <property type="match status" value="2"/>
</dbReference>
<dbReference type="AlphaFoldDB" id="A0AAE0H2J2"/>
<keyword evidence="15" id="KW-1185">Reference proteome</keyword>
<dbReference type="GO" id="GO:0016887">
    <property type="term" value="F:ATP hydrolysis activity"/>
    <property type="evidence" value="ECO:0007669"/>
    <property type="project" value="InterPro"/>
</dbReference>
<dbReference type="InterPro" id="IPR047038">
    <property type="entry name" value="eEF3_chromodomain-like_sf"/>
</dbReference>
<comment type="similarity">
    <text evidence="3">Belongs to the ABC transporter superfamily. ABCF family. EF3 subfamily.</text>
</comment>
<name>A0AAE0H2J2_9CHLO</name>
<evidence type="ECO:0000256" key="12">
    <source>
        <dbReference type="SAM" id="MobiDB-lite"/>
    </source>
</evidence>
<protein>
    <recommendedName>
        <fullName evidence="13">ABC transporter domain-containing protein</fullName>
    </recommendedName>
</protein>
<evidence type="ECO:0000256" key="6">
    <source>
        <dbReference type="ARBA" id="ARBA00022741"/>
    </source>
</evidence>
<evidence type="ECO:0000256" key="9">
    <source>
        <dbReference type="ARBA" id="ARBA00022917"/>
    </source>
</evidence>
<dbReference type="InterPro" id="IPR011989">
    <property type="entry name" value="ARM-like"/>
</dbReference>
<dbReference type="PANTHER" id="PTHR19211:SF5">
    <property type="entry name" value="ELONGATION FACTOR 3A-RELATED"/>
    <property type="match status" value="1"/>
</dbReference>
<dbReference type="InterPro" id="IPR003439">
    <property type="entry name" value="ABC_transporter-like_ATP-bd"/>
</dbReference>
<gene>
    <name evidence="14" type="ORF">CYMTET_4695</name>
</gene>
<evidence type="ECO:0000259" key="13">
    <source>
        <dbReference type="PROSITE" id="PS50893"/>
    </source>
</evidence>
<dbReference type="GO" id="GO:0005524">
    <property type="term" value="F:ATP binding"/>
    <property type="evidence" value="ECO:0007669"/>
    <property type="project" value="UniProtKB-KW"/>
</dbReference>
<dbReference type="InterPro" id="IPR003593">
    <property type="entry name" value="AAA+_ATPase"/>
</dbReference>
<evidence type="ECO:0000256" key="10">
    <source>
        <dbReference type="ARBA" id="ARBA00049360"/>
    </source>
</evidence>
<dbReference type="InterPro" id="IPR050611">
    <property type="entry name" value="ABCF"/>
</dbReference>
<reference evidence="14 15" key="1">
    <citation type="journal article" date="2015" name="Genome Biol. Evol.">
        <title>Comparative Genomics of a Bacterivorous Green Alga Reveals Evolutionary Causalities and Consequences of Phago-Mixotrophic Mode of Nutrition.</title>
        <authorList>
            <person name="Burns J.A."/>
            <person name="Paasch A."/>
            <person name="Narechania A."/>
            <person name="Kim E."/>
        </authorList>
    </citation>
    <scope>NUCLEOTIDE SEQUENCE [LARGE SCALE GENOMIC DNA]</scope>
    <source>
        <strain evidence="14 15">PLY_AMNH</strain>
    </source>
</reference>
<dbReference type="FunFam" id="3.40.50.300:FF:000193">
    <property type="entry name" value="Probable Elongation factor 3"/>
    <property type="match status" value="1"/>
</dbReference>
<proteinExistence type="inferred from homology"/>
<keyword evidence="5" id="KW-0677">Repeat</keyword>
<dbReference type="SUPFAM" id="SSF48371">
    <property type="entry name" value="ARM repeat"/>
    <property type="match status" value="1"/>
</dbReference>
<evidence type="ECO:0000256" key="7">
    <source>
        <dbReference type="ARBA" id="ARBA00022768"/>
    </source>
</evidence>
<keyword evidence="9" id="KW-0648">Protein biosynthesis</keyword>
<dbReference type="GO" id="GO:0005737">
    <property type="term" value="C:cytoplasm"/>
    <property type="evidence" value="ECO:0007669"/>
    <property type="project" value="UniProtKB-SubCell"/>
</dbReference>